<dbReference type="FunFam" id="3.20.20.70:FF:000015">
    <property type="entry name" value="Orotidine 5'-phosphate decarboxylase"/>
    <property type="match status" value="1"/>
</dbReference>
<dbReference type="RefSeq" id="WP_132872759.1">
    <property type="nucleotide sequence ID" value="NZ_SMGG01000003.1"/>
</dbReference>
<evidence type="ECO:0000256" key="3">
    <source>
        <dbReference type="ARBA" id="ARBA00011738"/>
    </source>
</evidence>
<evidence type="ECO:0000256" key="1">
    <source>
        <dbReference type="ARBA" id="ARBA00002356"/>
    </source>
</evidence>
<proteinExistence type="inferred from homology"/>
<evidence type="ECO:0000256" key="2">
    <source>
        <dbReference type="ARBA" id="ARBA00004861"/>
    </source>
</evidence>
<dbReference type="InterPro" id="IPR001754">
    <property type="entry name" value="OMPdeCOase_dom"/>
</dbReference>
<dbReference type="PANTHER" id="PTHR32119:SF2">
    <property type="entry name" value="OROTIDINE 5'-PHOSPHATE DECARBOXYLASE"/>
    <property type="match status" value="1"/>
</dbReference>
<reference evidence="13 14" key="1">
    <citation type="submission" date="2019-03" db="EMBL/GenBank/DDBJ databases">
        <title>Genomic Encyclopedia of Type Strains, Phase IV (KMG-IV): sequencing the most valuable type-strain genomes for metagenomic binning, comparative biology and taxonomic classification.</title>
        <authorList>
            <person name="Goeker M."/>
        </authorList>
    </citation>
    <scope>NUCLEOTIDE SEQUENCE [LARGE SCALE GENOMIC DNA]</scope>
    <source>
        <strain evidence="13 14">DSM 24984</strain>
    </source>
</reference>
<feature type="domain" description="Orotidine 5'-phosphate decarboxylase" evidence="12">
    <location>
        <begin position="4"/>
        <end position="230"/>
    </location>
</feature>
<dbReference type="SMART" id="SM00934">
    <property type="entry name" value="OMPdecase"/>
    <property type="match status" value="1"/>
</dbReference>
<comment type="pathway">
    <text evidence="2 9">Pyrimidine metabolism; UMP biosynthesis via de novo pathway; UMP from orotate: step 2/2.</text>
</comment>
<feature type="active site" description="Proton donor" evidence="9">
    <location>
        <position position="61"/>
    </location>
</feature>
<dbReference type="InterPro" id="IPR047596">
    <property type="entry name" value="OMPdecase_bac"/>
</dbReference>
<dbReference type="PANTHER" id="PTHR32119">
    <property type="entry name" value="OROTIDINE 5'-PHOSPHATE DECARBOXYLASE"/>
    <property type="match status" value="1"/>
</dbReference>
<dbReference type="AlphaFoldDB" id="A0A4R1KD64"/>
<dbReference type="GO" id="GO:0005829">
    <property type="term" value="C:cytosol"/>
    <property type="evidence" value="ECO:0007669"/>
    <property type="project" value="TreeGrafter"/>
</dbReference>
<feature type="binding site" evidence="9 11">
    <location>
        <position position="10"/>
    </location>
    <ligand>
        <name>substrate</name>
    </ligand>
</feature>
<dbReference type="InterPro" id="IPR013785">
    <property type="entry name" value="Aldolase_TIM"/>
</dbReference>
<comment type="function">
    <text evidence="1 9">Catalyzes the decarboxylation of orotidine 5'-monophosphate (OMP) to uridine 5'-monophosphate (UMP).</text>
</comment>
<evidence type="ECO:0000313" key="14">
    <source>
        <dbReference type="Proteomes" id="UP000294614"/>
    </source>
</evidence>
<feature type="binding site" evidence="9 11">
    <location>
        <position position="32"/>
    </location>
    <ligand>
        <name>substrate</name>
    </ligand>
</feature>
<dbReference type="CDD" id="cd04725">
    <property type="entry name" value="OMP_decarboxylase_like"/>
    <property type="match status" value="1"/>
</dbReference>
<organism evidence="13 14">
    <name type="scientific">Seleniivibrio woodruffii</name>
    <dbReference type="NCBI Taxonomy" id="1078050"/>
    <lineage>
        <taxon>Bacteria</taxon>
        <taxon>Pseudomonadati</taxon>
        <taxon>Deferribacterota</taxon>
        <taxon>Deferribacteres</taxon>
        <taxon>Deferribacterales</taxon>
        <taxon>Geovibrionaceae</taxon>
        <taxon>Seleniivibrio</taxon>
    </lineage>
</organism>
<dbReference type="Proteomes" id="UP000294614">
    <property type="component" value="Unassembled WGS sequence"/>
</dbReference>
<dbReference type="InterPro" id="IPR014732">
    <property type="entry name" value="OMPdecase"/>
</dbReference>
<feature type="binding site" evidence="9 11">
    <location>
        <position position="194"/>
    </location>
    <ligand>
        <name>substrate</name>
    </ligand>
</feature>
<feature type="active site" description="For OMPdecase activity" evidence="10">
    <location>
        <position position="64"/>
    </location>
</feature>
<feature type="binding site" evidence="9 11">
    <location>
        <position position="215"/>
    </location>
    <ligand>
        <name>substrate</name>
    </ligand>
</feature>
<keyword evidence="14" id="KW-1185">Reference proteome</keyword>
<dbReference type="UniPathway" id="UPA00070">
    <property type="reaction ID" value="UER00120"/>
</dbReference>
<feature type="binding site" evidence="9 11">
    <location>
        <position position="123"/>
    </location>
    <ligand>
        <name>substrate</name>
    </ligand>
</feature>
<dbReference type="EC" id="4.1.1.23" evidence="9"/>
<evidence type="ECO:0000256" key="6">
    <source>
        <dbReference type="ARBA" id="ARBA00023239"/>
    </source>
</evidence>
<keyword evidence="6 9" id="KW-0456">Lyase</keyword>
<comment type="catalytic activity">
    <reaction evidence="7 9">
        <text>orotidine 5'-phosphate + H(+) = UMP + CO2</text>
        <dbReference type="Rhea" id="RHEA:11596"/>
        <dbReference type="ChEBI" id="CHEBI:15378"/>
        <dbReference type="ChEBI" id="CHEBI:16526"/>
        <dbReference type="ChEBI" id="CHEBI:57538"/>
        <dbReference type="ChEBI" id="CHEBI:57865"/>
        <dbReference type="EC" id="4.1.1.23"/>
    </reaction>
</comment>
<evidence type="ECO:0000256" key="7">
    <source>
        <dbReference type="ARBA" id="ARBA00049157"/>
    </source>
</evidence>
<evidence type="ECO:0000256" key="5">
    <source>
        <dbReference type="ARBA" id="ARBA00022975"/>
    </source>
</evidence>
<dbReference type="GO" id="GO:0044205">
    <property type="term" value="P:'de novo' UMP biosynthetic process"/>
    <property type="evidence" value="ECO:0007669"/>
    <property type="project" value="UniProtKB-UniRule"/>
</dbReference>
<evidence type="ECO:0000259" key="12">
    <source>
        <dbReference type="SMART" id="SM00934"/>
    </source>
</evidence>
<feature type="active site" description="For OMPdecase activity" evidence="10">
    <location>
        <position position="61"/>
    </location>
</feature>
<comment type="caution">
    <text evidence="13">The sequence shown here is derived from an EMBL/GenBank/DDBJ whole genome shotgun (WGS) entry which is preliminary data.</text>
</comment>
<dbReference type="GO" id="GO:0004590">
    <property type="term" value="F:orotidine-5'-phosphate decarboxylase activity"/>
    <property type="evidence" value="ECO:0007669"/>
    <property type="project" value="UniProtKB-UniRule"/>
</dbReference>
<protein>
    <recommendedName>
        <fullName evidence="9">Orotidine 5'-phosphate decarboxylase</fullName>
        <ecNumber evidence="9">4.1.1.23</ecNumber>
    </recommendedName>
    <alternativeName>
        <fullName evidence="9">OMP decarboxylase</fullName>
        <shortName evidence="9">OMPDCase</shortName>
        <shortName evidence="9">OMPdecase</shortName>
    </alternativeName>
</protein>
<dbReference type="OrthoDB" id="9806203at2"/>
<keyword evidence="5 9" id="KW-0665">Pyrimidine biosynthesis</keyword>
<feature type="active site" description="For OMPdecase activity" evidence="10">
    <location>
        <position position="59"/>
    </location>
</feature>
<keyword evidence="4 9" id="KW-0210">Decarboxylase</keyword>
<sequence length="235" mass="25724">MKPEMIVALDFDRADSAKKIVDMTQDAVTWYKVGLELFVADGRSIIEYLKKKDKKIFLDLKFHDISNTVVSAVLASLQYETDMVNMHTQGGGDMMATVAEKVAAHCEKAGVRKPLLIGVTLLTSLDDNYLKSMNLGFNSSRDYVLHLASLAKKSGLDGVVSSAQETPFIKETLGRDFITVTPGIRPLDASVDDQKRVVTPQDAKAMGTDYIVIGRPVTQAKDPMQAALSILEAIN</sequence>
<dbReference type="Gene3D" id="3.20.20.70">
    <property type="entry name" value="Aldolase class I"/>
    <property type="match status" value="1"/>
</dbReference>
<comment type="similarity">
    <text evidence="8 9">Belongs to the OMP decarboxylase family. Type 1 subfamily.</text>
</comment>
<name>A0A4R1KD64_9BACT</name>
<dbReference type="InterPro" id="IPR011060">
    <property type="entry name" value="RibuloseP-bd_barrel"/>
</dbReference>
<evidence type="ECO:0000256" key="11">
    <source>
        <dbReference type="PIRSR" id="PIRSR614732-2"/>
    </source>
</evidence>
<dbReference type="NCBIfam" id="TIGR01740">
    <property type="entry name" value="pyrF"/>
    <property type="match status" value="1"/>
</dbReference>
<dbReference type="NCBIfam" id="NF001273">
    <property type="entry name" value="PRK00230.1"/>
    <property type="match status" value="1"/>
</dbReference>
<evidence type="ECO:0000256" key="9">
    <source>
        <dbReference type="HAMAP-Rule" id="MF_01200"/>
    </source>
</evidence>
<dbReference type="HAMAP" id="MF_01200_B">
    <property type="entry name" value="OMPdecase_type1_B"/>
    <property type="match status" value="1"/>
</dbReference>
<evidence type="ECO:0000256" key="4">
    <source>
        <dbReference type="ARBA" id="ARBA00022793"/>
    </source>
</evidence>
<accession>A0A4R1KD64</accession>
<evidence type="ECO:0000256" key="8">
    <source>
        <dbReference type="ARBA" id="ARBA00061012"/>
    </source>
</evidence>
<dbReference type="Pfam" id="PF00215">
    <property type="entry name" value="OMPdecase"/>
    <property type="match status" value="1"/>
</dbReference>
<dbReference type="GO" id="GO:0006207">
    <property type="term" value="P:'de novo' pyrimidine nucleobase biosynthetic process"/>
    <property type="evidence" value="ECO:0007669"/>
    <property type="project" value="InterPro"/>
</dbReference>
<gene>
    <name evidence="9" type="primary">pyrF</name>
    <name evidence="13" type="ORF">C8D98_1117</name>
</gene>
<dbReference type="SUPFAM" id="SSF51366">
    <property type="entry name" value="Ribulose-phoshate binding barrel"/>
    <property type="match status" value="1"/>
</dbReference>
<comment type="subunit">
    <text evidence="3 9">Homodimer.</text>
</comment>
<feature type="binding site" evidence="9 11">
    <location>
        <position position="214"/>
    </location>
    <ligand>
        <name>substrate</name>
    </ligand>
</feature>
<evidence type="ECO:0000256" key="10">
    <source>
        <dbReference type="PIRSR" id="PIRSR614732-1"/>
    </source>
</evidence>
<dbReference type="EMBL" id="SMGG01000003">
    <property type="protein sequence ID" value="TCK62588.1"/>
    <property type="molecule type" value="Genomic_DNA"/>
</dbReference>
<evidence type="ECO:0000313" key="13">
    <source>
        <dbReference type="EMBL" id="TCK62588.1"/>
    </source>
</evidence>
<feature type="binding site" evidence="9 11">
    <location>
        <position position="185"/>
    </location>
    <ligand>
        <name>substrate</name>
    </ligand>
</feature>
<feature type="binding site" evidence="9">
    <location>
        <begin position="59"/>
        <end position="68"/>
    </location>
    <ligand>
        <name>substrate</name>
    </ligand>
</feature>